<reference evidence="2" key="1">
    <citation type="journal article" date="2022" name="Mol. Ecol. Resour.">
        <title>The genomes of chicory, endive, great burdock and yacon provide insights into Asteraceae palaeo-polyploidization history and plant inulin production.</title>
        <authorList>
            <person name="Fan W."/>
            <person name="Wang S."/>
            <person name="Wang H."/>
            <person name="Wang A."/>
            <person name="Jiang F."/>
            <person name="Liu H."/>
            <person name="Zhao H."/>
            <person name="Xu D."/>
            <person name="Zhang Y."/>
        </authorList>
    </citation>
    <scope>NUCLEOTIDE SEQUENCE [LARGE SCALE GENOMIC DNA]</scope>
    <source>
        <strain evidence="2">cv. Punajuju</strain>
    </source>
</reference>
<protein>
    <submittedName>
        <fullName evidence="1">Uncharacterized protein</fullName>
    </submittedName>
</protein>
<name>A0ACB9H5I0_CICIN</name>
<keyword evidence="2" id="KW-1185">Reference proteome</keyword>
<gene>
    <name evidence="1" type="ORF">L2E82_03462</name>
</gene>
<accession>A0ACB9H5I0</accession>
<evidence type="ECO:0000313" key="1">
    <source>
        <dbReference type="EMBL" id="KAI3790430.1"/>
    </source>
</evidence>
<organism evidence="1 2">
    <name type="scientific">Cichorium intybus</name>
    <name type="common">Chicory</name>
    <dbReference type="NCBI Taxonomy" id="13427"/>
    <lineage>
        <taxon>Eukaryota</taxon>
        <taxon>Viridiplantae</taxon>
        <taxon>Streptophyta</taxon>
        <taxon>Embryophyta</taxon>
        <taxon>Tracheophyta</taxon>
        <taxon>Spermatophyta</taxon>
        <taxon>Magnoliopsida</taxon>
        <taxon>eudicotyledons</taxon>
        <taxon>Gunneridae</taxon>
        <taxon>Pentapetalae</taxon>
        <taxon>asterids</taxon>
        <taxon>campanulids</taxon>
        <taxon>Asterales</taxon>
        <taxon>Asteraceae</taxon>
        <taxon>Cichorioideae</taxon>
        <taxon>Cichorieae</taxon>
        <taxon>Cichoriinae</taxon>
        <taxon>Cichorium</taxon>
    </lineage>
</organism>
<reference evidence="1 2" key="2">
    <citation type="journal article" date="2022" name="Mol. Ecol. Resour.">
        <title>The genomes of chicory, endive, great burdock and yacon provide insights into Asteraceae paleo-polyploidization history and plant inulin production.</title>
        <authorList>
            <person name="Fan W."/>
            <person name="Wang S."/>
            <person name="Wang H."/>
            <person name="Wang A."/>
            <person name="Jiang F."/>
            <person name="Liu H."/>
            <person name="Zhao H."/>
            <person name="Xu D."/>
            <person name="Zhang Y."/>
        </authorList>
    </citation>
    <scope>NUCLEOTIDE SEQUENCE [LARGE SCALE GENOMIC DNA]</scope>
    <source>
        <strain evidence="2">cv. Punajuju</strain>
        <tissue evidence="1">Leaves</tissue>
    </source>
</reference>
<proteinExistence type="predicted"/>
<sequence length="89" mass="10300">MFRTFAMTHSRRLFPNQIVENWDCFSATATNCRFLGLEAWNSICFPLGHFLAVDLRFKSFKAKRASLRSILKAFELPQDKILVGLIAKF</sequence>
<evidence type="ECO:0000313" key="2">
    <source>
        <dbReference type="Proteomes" id="UP001055811"/>
    </source>
</evidence>
<comment type="caution">
    <text evidence="1">The sequence shown here is derived from an EMBL/GenBank/DDBJ whole genome shotgun (WGS) entry which is preliminary data.</text>
</comment>
<dbReference type="Proteomes" id="UP001055811">
    <property type="component" value="Linkage Group LG01"/>
</dbReference>
<dbReference type="EMBL" id="CM042009">
    <property type="protein sequence ID" value="KAI3790430.1"/>
    <property type="molecule type" value="Genomic_DNA"/>
</dbReference>